<dbReference type="Gene3D" id="3.40.710.10">
    <property type="entry name" value="DD-peptidase/beta-lactamase superfamily"/>
    <property type="match status" value="1"/>
</dbReference>
<evidence type="ECO:0000256" key="7">
    <source>
        <dbReference type="ARBA" id="ARBA00022989"/>
    </source>
</evidence>
<evidence type="ECO:0000256" key="10">
    <source>
        <dbReference type="SAM" id="Phobius"/>
    </source>
</evidence>
<keyword evidence="6" id="KW-0573">Peptidoglycan synthesis</keyword>
<evidence type="ECO:0000256" key="2">
    <source>
        <dbReference type="ARBA" id="ARBA00007171"/>
    </source>
</evidence>
<keyword evidence="9" id="KW-0961">Cell wall biogenesis/degradation</keyword>
<dbReference type="SUPFAM" id="SSF56601">
    <property type="entry name" value="beta-lactamase/transpeptidase-like"/>
    <property type="match status" value="1"/>
</dbReference>
<evidence type="ECO:0000256" key="1">
    <source>
        <dbReference type="ARBA" id="ARBA00004162"/>
    </source>
</evidence>
<organism evidence="13">
    <name type="scientific">Streptococcus oralis</name>
    <dbReference type="NCBI Taxonomy" id="1303"/>
    <lineage>
        <taxon>Bacteria</taxon>
        <taxon>Bacillati</taxon>
        <taxon>Bacillota</taxon>
        <taxon>Bacilli</taxon>
        <taxon>Lactobacillales</taxon>
        <taxon>Streptococcaceae</taxon>
        <taxon>Streptococcus</taxon>
    </lineage>
</organism>
<protein>
    <submittedName>
        <fullName evidence="13">Penicillin-binding protein 2B</fullName>
    </submittedName>
</protein>
<feature type="transmembrane region" description="Helical" evidence="10">
    <location>
        <begin position="82"/>
        <end position="102"/>
    </location>
</feature>
<gene>
    <name evidence="13" type="primary">penA</name>
    <name evidence="13" type="ORF">SRLFYP117_00143</name>
</gene>
<dbReference type="AlphaFoldDB" id="A0A6N2YM72"/>
<dbReference type="Gene3D" id="3.90.1310.10">
    <property type="entry name" value="Penicillin-binding protein 2a (Domain 2)"/>
    <property type="match status" value="1"/>
</dbReference>
<dbReference type="InterPro" id="IPR001460">
    <property type="entry name" value="PCN-bd_Tpept"/>
</dbReference>
<comment type="subcellular location">
    <subcellularLocation>
        <location evidence="1">Cell membrane</location>
        <topology evidence="1">Single-pass membrane protein</topology>
    </subcellularLocation>
</comment>
<evidence type="ECO:0000259" key="12">
    <source>
        <dbReference type="Pfam" id="PF03717"/>
    </source>
</evidence>
<dbReference type="Pfam" id="PF03717">
    <property type="entry name" value="PBP_dimer"/>
    <property type="match status" value="1"/>
</dbReference>
<keyword evidence="4 10" id="KW-0812">Transmembrane</keyword>
<dbReference type="GO" id="GO:0071972">
    <property type="term" value="F:peptidoglycan L,D-transpeptidase activity"/>
    <property type="evidence" value="ECO:0007669"/>
    <property type="project" value="InterPro"/>
</dbReference>
<dbReference type="InterPro" id="IPR036138">
    <property type="entry name" value="PBP_dimer_sf"/>
</dbReference>
<proteinExistence type="inferred from homology"/>
<dbReference type="GO" id="GO:0071555">
    <property type="term" value="P:cell wall organization"/>
    <property type="evidence" value="ECO:0007669"/>
    <property type="project" value="UniProtKB-KW"/>
</dbReference>
<keyword evidence="3" id="KW-1003">Cell membrane</keyword>
<dbReference type="NCBIfam" id="NF038278">
    <property type="entry name" value="strep_PBP2B"/>
    <property type="match status" value="1"/>
</dbReference>
<feature type="domain" description="Penicillin-binding protein dimerisation" evidence="12">
    <location>
        <begin position="128"/>
        <end position="363"/>
    </location>
</feature>
<dbReference type="InterPro" id="IPR005311">
    <property type="entry name" value="PBP_dimer"/>
</dbReference>
<dbReference type="GO" id="GO:0008658">
    <property type="term" value="F:penicillin binding"/>
    <property type="evidence" value="ECO:0007669"/>
    <property type="project" value="InterPro"/>
</dbReference>
<evidence type="ECO:0000256" key="8">
    <source>
        <dbReference type="ARBA" id="ARBA00023136"/>
    </source>
</evidence>
<evidence type="ECO:0000256" key="6">
    <source>
        <dbReference type="ARBA" id="ARBA00022984"/>
    </source>
</evidence>
<feature type="domain" description="Penicillin-binding protein transpeptidase" evidence="11">
    <location>
        <begin position="413"/>
        <end position="738"/>
    </location>
</feature>
<dbReference type="EMBL" id="CACRUL010000001">
    <property type="protein sequence ID" value="VYT66878.1"/>
    <property type="molecule type" value="Genomic_DNA"/>
</dbReference>
<evidence type="ECO:0000313" key="13">
    <source>
        <dbReference type="EMBL" id="VYT66878.1"/>
    </source>
</evidence>
<evidence type="ECO:0000256" key="3">
    <source>
        <dbReference type="ARBA" id="ARBA00022475"/>
    </source>
</evidence>
<sequence length="748" mass="82447">MTIILSGLATRVWMKCAIMEVEFKIEIFLRFPLKLSYFYQVLLGAGAENQGGRRGMAQKSKRSKKVNAKVRKFDNRWITRRLYLLFSIVCTLFLILIARLGYMQITHQGFYTQKLAKATKKHLTRGSLRGQIYDASGQPLVENVDKKVLSFTRSNKFTAEEMRQTAQLLLNYVSVSNPQITKRQEIDFYLANTEVYKEVVDKLPKDERIDTDGNPLPEATIYQHAVDSIETEKLGYTEEEKKAIYLFSQMNAVENFASATIVTDPMSDEQVTTVKDHLKEFPGFEVITSWDRKVVDSPLASIVGSVSTEQAGLPAEEVDDYLEKGYALNDRVGTSYLEKQYESVLQGERVEKEIHLDKNGNVEKIETLSKGSKGNNIKLSIDLDFQRGVEDILKKSFQAELAAGNATYSEGVYAVALDPKTGKILAMAGMKHEAGSQDLTPDALGTVTNVFVPGSVVKAATLTAGWENGVISGNQVLLDQPISFSGSAPITSWFTQFGSQEINAVQALEYSSNTYMVQIALDLMGQPYQPNMSLKTDQLDPAMNKLRSTFASYGLGTETGIDLPNESTGYVPKEFTIGNYLTDAFGQFDNYTPMQLAQYVATIANDGKRVAPHLVQGIYENDAKGGLGPLKEEIATKELNQVALTPENLAIIKQGFYQVVYGTSGLTTGKTIGEGAAVPISAKTGTAETFVNGGTPAVNTNVIAYAPSENPQIAVAVVFPHNTNLQATVSHSITREIINLYQQKHPMN</sequence>
<dbReference type="PANTHER" id="PTHR30627:SF2">
    <property type="entry name" value="PEPTIDOGLYCAN D,D-TRANSPEPTIDASE MRDA"/>
    <property type="match status" value="1"/>
</dbReference>
<name>A0A6N2YM72_STROR</name>
<dbReference type="Pfam" id="PF00905">
    <property type="entry name" value="Transpeptidase"/>
    <property type="match status" value="1"/>
</dbReference>
<accession>A0A6N2YM72</accession>
<reference evidence="13" key="1">
    <citation type="submission" date="2019-11" db="EMBL/GenBank/DDBJ databases">
        <authorList>
            <person name="Feng L."/>
        </authorList>
    </citation>
    <scope>NUCLEOTIDE SEQUENCE</scope>
    <source>
        <strain evidence="13">SrubneriLFYP117</strain>
    </source>
</reference>
<dbReference type="GO" id="GO:0008360">
    <property type="term" value="P:regulation of cell shape"/>
    <property type="evidence" value="ECO:0007669"/>
    <property type="project" value="UniProtKB-KW"/>
</dbReference>
<keyword evidence="7 10" id="KW-1133">Transmembrane helix</keyword>
<comment type="similarity">
    <text evidence="2">Belongs to the transpeptidase family.</text>
</comment>
<dbReference type="PANTHER" id="PTHR30627">
    <property type="entry name" value="PEPTIDOGLYCAN D,D-TRANSPEPTIDASE"/>
    <property type="match status" value="1"/>
</dbReference>
<dbReference type="SUPFAM" id="SSF56519">
    <property type="entry name" value="Penicillin binding protein dimerisation domain"/>
    <property type="match status" value="1"/>
</dbReference>
<dbReference type="InterPro" id="IPR050515">
    <property type="entry name" value="Beta-lactam/transpept"/>
</dbReference>
<dbReference type="Gene3D" id="1.10.10.1230">
    <property type="entry name" value="Penicillin-binding protein, N-terminal non-catalytic domain, head sub-domain"/>
    <property type="match status" value="1"/>
</dbReference>
<keyword evidence="5" id="KW-0133">Cell shape</keyword>
<dbReference type="InterPro" id="IPR012338">
    <property type="entry name" value="Beta-lactam/transpept-like"/>
</dbReference>
<evidence type="ECO:0000256" key="9">
    <source>
        <dbReference type="ARBA" id="ARBA00023316"/>
    </source>
</evidence>
<evidence type="ECO:0000256" key="5">
    <source>
        <dbReference type="ARBA" id="ARBA00022960"/>
    </source>
</evidence>
<dbReference type="GO" id="GO:0005886">
    <property type="term" value="C:plasma membrane"/>
    <property type="evidence" value="ECO:0007669"/>
    <property type="project" value="UniProtKB-SubCell"/>
</dbReference>
<evidence type="ECO:0000256" key="4">
    <source>
        <dbReference type="ARBA" id="ARBA00022692"/>
    </source>
</evidence>
<dbReference type="GO" id="GO:0009252">
    <property type="term" value="P:peptidoglycan biosynthetic process"/>
    <property type="evidence" value="ECO:0007669"/>
    <property type="project" value="UniProtKB-KW"/>
</dbReference>
<keyword evidence="8 10" id="KW-0472">Membrane</keyword>
<dbReference type="InterPro" id="IPR047982">
    <property type="entry name" value="PBP2B"/>
</dbReference>
<evidence type="ECO:0000259" key="11">
    <source>
        <dbReference type="Pfam" id="PF00905"/>
    </source>
</evidence>